<organism evidence="1 2">
    <name type="scientific">Xanthocytophaga agilis</name>
    <dbReference type="NCBI Taxonomy" id="3048010"/>
    <lineage>
        <taxon>Bacteria</taxon>
        <taxon>Pseudomonadati</taxon>
        <taxon>Bacteroidota</taxon>
        <taxon>Cytophagia</taxon>
        <taxon>Cytophagales</taxon>
        <taxon>Rhodocytophagaceae</taxon>
        <taxon>Xanthocytophaga</taxon>
    </lineage>
</organism>
<dbReference type="EMBL" id="JASJOU010000003">
    <property type="protein sequence ID" value="MDJ1501593.1"/>
    <property type="molecule type" value="Genomic_DNA"/>
</dbReference>
<dbReference type="Proteomes" id="UP001232063">
    <property type="component" value="Unassembled WGS sequence"/>
</dbReference>
<reference evidence="1" key="1">
    <citation type="submission" date="2023-05" db="EMBL/GenBank/DDBJ databases">
        <authorList>
            <person name="Zhang X."/>
        </authorList>
    </citation>
    <scope>NUCLEOTIDE SEQUENCE</scope>
    <source>
        <strain evidence="1">BD1B2-1</strain>
    </source>
</reference>
<evidence type="ECO:0000313" key="1">
    <source>
        <dbReference type="EMBL" id="MDJ1501593.1"/>
    </source>
</evidence>
<sequence>MTIERYISTRMSWALVDLEKQDFQMNRLASQYGVTKEYIVNLIHLTLTSRKRDDNLPE</sequence>
<keyword evidence="2" id="KW-1185">Reference proteome</keyword>
<protein>
    <submittedName>
        <fullName evidence="1">Uncharacterized protein</fullName>
    </submittedName>
</protein>
<dbReference type="AlphaFoldDB" id="A0AAE3R6C2"/>
<gene>
    <name evidence="1" type="ORF">QNI22_13080</name>
</gene>
<comment type="caution">
    <text evidence="1">The sequence shown here is derived from an EMBL/GenBank/DDBJ whole genome shotgun (WGS) entry which is preliminary data.</text>
</comment>
<proteinExistence type="predicted"/>
<name>A0AAE3R6C2_9BACT</name>
<dbReference type="RefSeq" id="WP_314511097.1">
    <property type="nucleotide sequence ID" value="NZ_JASJOU010000003.1"/>
</dbReference>
<evidence type="ECO:0000313" key="2">
    <source>
        <dbReference type="Proteomes" id="UP001232063"/>
    </source>
</evidence>
<accession>A0AAE3R6C2</accession>